<gene>
    <name evidence="2" type="ORF">Enr13x_63880</name>
</gene>
<dbReference type="OrthoDB" id="9835565at2"/>
<name>A0A518I041_9BACT</name>
<keyword evidence="3" id="KW-1185">Reference proteome</keyword>
<feature type="compositionally biased region" description="Basic and acidic residues" evidence="1">
    <location>
        <begin position="274"/>
        <end position="284"/>
    </location>
</feature>
<feature type="region of interest" description="Disordered" evidence="1">
    <location>
        <begin position="273"/>
        <end position="294"/>
    </location>
</feature>
<accession>A0A518I041</accession>
<feature type="compositionally biased region" description="Polar residues" evidence="1">
    <location>
        <begin position="285"/>
        <end position="294"/>
    </location>
</feature>
<organism evidence="2 3">
    <name type="scientific">Stieleria neptunia</name>
    <dbReference type="NCBI Taxonomy" id="2527979"/>
    <lineage>
        <taxon>Bacteria</taxon>
        <taxon>Pseudomonadati</taxon>
        <taxon>Planctomycetota</taxon>
        <taxon>Planctomycetia</taxon>
        <taxon>Pirellulales</taxon>
        <taxon>Pirellulaceae</taxon>
        <taxon>Stieleria</taxon>
    </lineage>
</organism>
<proteinExistence type="predicted"/>
<evidence type="ECO:0000313" key="3">
    <source>
        <dbReference type="Proteomes" id="UP000319004"/>
    </source>
</evidence>
<sequence>MNNSHLNRFLLVTMFGFISAVAVCQEVDPRSAEESATRVRREYLQQLAHQYSLASSSQEETFTLTEDALLFYSNPTKALGSTHGASFLWLDGKRPVAACSFSIRRPNDSVGLEFSSFVDAALECRRDGELIWNPRTWNSEPAKISGAPEPAAQATRRLVQMRAVARQFRSTCYDRRSGEPTELRLLPQPLYRYEDVNSGVVDGAVFAYVISNDPELLLRLEAIESNGTRVWQGSFARMTSRQLAVTTEKTAIWEVANYYDGVRSSNRPYLEAGAEGREGLEEFQRSQSQSADIR</sequence>
<evidence type="ECO:0000256" key="1">
    <source>
        <dbReference type="SAM" id="MobiDB-lite"/>
    </source>
</evidence>
<dbReference type="KEGG" id="snep:Enr13x_63880"/>
<protein>
    <submittedName>
        <fullName evidence="2">Uncharacterized protein</fullName>
    </submittedName>
</protein>
<reference evidence="2 3" key="1">
    <citation type="submission" date="2019-03" db="EMBL/GenBank/DDBJ databases">
        <title>Deep-cultivation of Planctomycetes and their phenomic and genomic characterization uncovers novel biology.</title>
        <authorList>
            <person name="Wiegand S."/>
            <person name="Jogler M."/>
            <person name="Boedeker C."/>
            <person name="Pinto D."/>
            <person name="Vollmers J."/>
            <person name="Rivas-Marin E."/>
            <person name="Kohn T."/>
            <person name="Peeters S.H."/>
            <person name="Heuer A."/>
            <person name="Rast P."/>
            <person name="Oberbeckmann S."/>
            <person name="Bunk B."/>
            <person name="Jeske O."/>
            <person name="Meyerdierks A."/>
            <person name="Storesund J.E."/>
            <person name="Kallscheuer N."/>
            <person name="Luecker S."/>
            <person name="Lage O.M."/>
            <person name="Pohl T."/>
            <person name="Merkel B.J."/>
            <person name="Hornburger P."/>
            <person name="Mueller R.-W."/>
            <person name="Bruemmer F."/>
            <person name="Labrenz M."/>
            <person name="Spormann A.M."/>
            <person name="Op den Camp H."/>
            <person name="Overmann J."/>
            <person name="Amann R."/>
            <person name="Jetten M.S.M."/>
            <person name="Mascher T."/>
            <person name="Medema M.H."/>
            <person name="Devos D.P."/>
            <person name="Kaster A.-K."/>
            <person name="Ovreas L."/>
            <person name="Rohde M."/>
            <person name="Galperin M.Y."/>
            <person name="Jogler C."/>
        </authorList>
    </citation>
    <scope>NUCLEOTIDE SEQUENCE [LARGE SCALE GENOMIC DNA]</scope>
    <source>
        <strain evidence="2 3">Enr13</strain>
    </source>
</reference>
<dbReference type="Proteomes" id="UP000319004">
    <property type="component" value="Chromosome"/>
</dbReference>
<dbReference type="RefSeq" id="WP_145390657.1">
    <property type="nucleotide sequence ID" value="NZ_CP037423.1"/>
</dbReference>
<evidence type="ECO:0000313" key="2">
    <source>
        <dbReference type="EMBL" id="QDV46479.1"/>
    </source>
</evidence>
<dbReference type="EMBL" id="CP037423">
    <property type="protein sequence ID" value="QDV46479.1"/>
    <property type="molecule type" value="Genomic_DNA"/>
</dbReference>
<dbReference type="AlphaFoldDB" id="A0A518I041"/>